<reference evidence="5" key="1">
    <citation type="submission" date="2022-11" db="EMBL/GenBank/DDBJ databases">
        <authorList>
            <person name="Petersen C."/>
        </authorList>
    </citation>
    <scope>NUCLEOTIDE SEQUENCE</scope>
    <source>
        <strain evidence="5">IBT 20477</strain>
    </source>
</reference>
<dbReference type="PROSITE" id="PS50082">
    <property type="entry name" value="WD_REPEATS_2"/>
    <property type="match status" value="9"/>
</dbReference>
<reference evidence="5" key="2">
    <citation type="journal article" date="2023" name="IMA Fungus">
        <title>Comparative genomic study of the Penicillium genus elucidates a diverse pangenome and 15 lateral gene transfer events.</title>
        <authorList>
            <person name="Petersen C."/>
            <person name="Sorensen T."/>
            <person name="Nielsen M.R."/>
            <person name="Sondergaard T.E."/>
            <person name="Sorensen J.L."/>
            <person name="Fitzpatrick D.A."/>
            <person name="Frisvad J.C."/>
            <person name="Nielsen K.L."/>
        </authorList>
    </citation>
    <scope>NUCLEOTIDE SEQUENCE</scope>
    <source>
        <strain evidence="5">IBT 20477</strain>
    </source>
</reference>
<feature type="domain" description="NACHT" evidence="4">
    <location>
        <begin position="77"/>
        <end position="224"/>
    </location>
</feature>
<dbReference type="SUPFAM" id="SSF82171">
    <property type="entry name" value="DPP6 N-terminal domain-like"/>
    <property type="match status" value="1"/>
</dbReference>
<dbReference type="FunFam" id="3.40.50.300:FF:001638">
    <property type="entry name" value="NACHT and WD40 domain protein"/>
    <property type="match status" value="1"/>
</dbReference>
<dbReference type="InterPro" id="IPR056884">
    <property type="entry name" value="NPHP3-like_N"/>
</dbReference>
<feature type="repeat" description="WD" evidence="3">
    <location>
        <begin position="1035"/>
        <end position="1075"/>
    </location>
</feature>
<dbReference type="Gene3D" id="3.40.50.300">
    <property type="entry name" value="P-loop containing nucleotide triphosphate hydrolases"/>
    <property type="match status" value="1"/>
</dbReference>
<dbReference type="SUPFAM" id="SSF52540">
    <property type="entry name" value="P-loop containing nucleoside triphosphate hydrolases"/>
    <property type="match status" value="1"/>
</dbReference>
<dbReference type="PRINTS" id="PR00320">
    <property type="entry name" value="GPROTEINBRPT"/>
</dbReference>
<evidence type="ECO:0000256" key="3">
    <source>
        <dbReference type="PROSITE-ProRule" id="PRU00221"/>
    </source>
</evidence>
<dbReference type="AlphaFoldDB" id="A0A9W9MAU2"/>
<feature type="repeat" description="WD" evidence="3">
    <location>
        <begin position="863"/>
        <end position="907"/>
    </location>
</feature>
<feature type="repeat" description="WD" evidence="3">
    <location>
        <begin position="740"/>
        <end position="771"/>
    </location>
</feature>
<dbReference type="InterPro" id="IPR036322">
    <property type="entry name" value="WD40_repeat_dom_sf"/>
</dbReference>
<name>A0A9W9MAU2_9EURO</name>
<feature type="repeat" description="WD" evidence="3">
    <location>
        <begin position="993"/>
        <end position="1034"/>
    </location>
</feature>
<evidence type="ECO:0000313" key="6">
    <source>
        <dbReference type="Proteomes" id="UP001150942"/>
    </source>
</evidence>
<dbReference type="Proteomes" id="UP001150942">
    <property type="component" value="Unassembled WGS sequence"/>
</dbReference>
<keyword evidence="1 3" id="KW-0853">WD repeat</keyword>
<accession>A0A9W9MAU2</accession>
<comment type="caution">
    <text evidence="5">The sequence shown here is derived from an EMBL/GenBank/DDBJ whole genome shotgun (WGS) entry which is preliminary data.</text>
</comment>
<dbReference type="Pfam" id="PF24883">
    <property type="entry name" value="NPHP3_N"/>
    <property type="match status" value="1"/>
</dbReference>
<feature type="repeat" description="WD" evidence="3">
    <location>
        <begin position="614"/>
        <end position="655"/>
    </location>
</feature>
<feature type="repeat" description="WD" evidence="3">
    <location>
        <begin position="781"/>
        <end position="822"/>
    </location>
</feature>
<dbReference type="Gene3D" id="2.130.10.10">
    <property type="entry name" value="YVTN repeat-like/Quinoprotein amine dehydrogenase"/>
    <property type="match status" value="5"/>
</dbReference>
<feature type="repeat" description="WD" evidence="3">
    <location>
        <begin position="698"/>
        <end position="739"/>
    </location>
</feature>
<dbReference type="PROSITE" id="PS50837">
    <property type="entry name" value="NACHT"/>
    <property type="match status" value="1"/>
</dbReference>
<keyword evidence="2" id="KW-0677">Repeat</keyword>
<dbReference type="PANTHER" id="PTHR19848:SF8">
    <property type="entry name" value="F-BOX AND WD REPEAT DOMAIN CONTAINING 7"/>
    <property type="match status" value="1"/>
</dbReference>
<keyword evidence="6" id="KW-1185">Reference proteome</keyword>
<feature type="repeat" description="WD" evidence="3">
    <location>
        <begin position="823"/>
        <end position="862"/>
    </location>
</feature>
<dbReference type="EMBL" id="JAPQKQ010000006">
    <property type="protein sequence ID" value="KAJ5193477.1"/>
    <property type="molecule type" value="Genomic_DNA"/>
</dbReference>
<dbReference type="PROSITE" id="PS50294">
    <property type="entry name" value="WD_REPEATS_REGION"/>
    <property type="match status" value="5"/>
</dbReference>
<dbReference type="SMART" id="SM00320">
    <property type="entry name" value="WD40"/>
    <property type="match status" value="12"/>
</dbReference>
<protein>
    <recommendedName>
        <fullName evidence="4">NACHT domain-containing protein</fullName>
    </recommendedName>
</protein>
<dbReference type="CDD" id="cd00200">
    <property type="entry name" value="WD40"/>
    <property type="match status" value="1"/>
</dbReference>
<dbReference type="InterPro" id="IPR027417">
    <property type="entry name" value="P-loop_NTPase"/>
</dbReference>
<gene>
    <name evidence="5" type="ORF">N7449_009619</name>
</gene>
<evidence type="ECO:0000313" key="5">
    <source>
        <dbReference type="EMBL" id="KAJ5193477.1"/>
    </source>
</evidence>
<organism evidence="5 6">
    <name type="scientific">Penicillium cf. viridicatum</name>
    <dbReference type="NCBI Taxonomy" id="2972119"/>
    <lineage>
        <taxon>Eukaryota</taxon>
        <taxon>Fungi</taxon>
        <taxon>Dikarya</taxon>
        <taxon>Ascomycota</taxon>
        <taxon>Pezizomycotina</taxon>
        <taxon>Eurotiomycetes</taxon>
        <taxon>Eurotiomycetidae</taxon>
        <taxon>Eurotiales</taxon>
        <taxon>Aspergillaceae</taxon>
        <taxon>Penicillium</taxon>
    </lineage>
</organism>
<dbReference type="InterPro" id="IPR020472">
    <property type="entry name" value="WD40_PAC1"/>
</dbReference>
<dbReference type="OrthoDB" id="538223at2759"/>
<proteinExistence type="predicted"/>
<dbReference type="Pfam" id="PF00400">
    <property type="entry name" value="WD40"/>
    <property type="match status" value="10"/>
</dbReference>
<evidence type="ECO:0000256" key="1">
    <source>
        <dbReference type="ARBA" id="ARBA00022574"/>
    </source>
</evidence>
<feature type="repeat" description="WD" evidence="3">
    <location>
        <begin position="656"/>
        <end position="697"/>
    </location>
</feature>
<evidence type="ECO:0000256" key="2">
    <source>
        <dbReference type="ARBA" id="ARBA00022737"/>
    </source>
</evidence>
<dbReference type="InterPro" id="IPR015943">
    <property type="entry name" value="WD40/YVTN_repeat-like_dom_sf"/>
</dbReference>
<dbReference type="InterPro" id="IPR001680">
    <property type="entry name" value="WD40_rpt"/>
</dbReference>
<dbReference type="InterPro" id="IPR007111">
    <property type="entry name" value="NACHT_NTPase"/>
</dbReference>
<sequence length="1265" mass="141817">MASAAYFNGPNSGAQVGYNRQSETSADQNCLRDLQTTNPRDDKTRIEKAKGGLLKDSYRWVLQNNDFQKWRLDEEVRLLWIQGDPGKGKTMLLCGIIDELKNSIGNTAVNVSFFFCQATDERINNAIAVLRGLIFMLACEQPSVIHHIRRRYDRTGKQLFEDANAWQALSGILSDILEDSTLKDTYFIIDALDECTTDLSLLLDLIAEASSSGNARVKWIVSSRNWPIIEEYFEVATQKARLSLELNATSISEAVAIYIQFKVQQLAEKKKYKPAVRDIVASHLMLNSQDTFLWVALVYEELAKARPWNTPKLLTSFPPGLDSLYRRMLQQIRDSEDAELCNRILGVASTVYRPITLNELMALVDMPDGISTDDDDFPPDDFLSDIIRLCGSFLTLRENTVFFVHQSAKDFLTTKALDEVFPKGVPAEHHKIFSRSIHIMSRSLRHNIYDITFPGLQIDQVTQPSPDPLAAAHYSCLYWAHHLQGGYCSESVDIEPHHLQSVDTFLQQKYLHWIEALCLIRNVPRGIEAMLKLEGLFKENQKSSTLFQRVHDASRFIRYHKVGIESGPLQVYSSSLIFSPTQSMTKLCYQKERVDWIIHEPSIDDDWSACIQTLEGHDLDVPCIAWSQDGRRLASASDDKTARIWDPATGQCISVLRGHEGEVHSIAWIQNDERLASASNDKTIRLWNPVTGQCISTLRGHVNQIHTIAWSPDFMQLASGSFDKTVRVWDPNTGQCLSILEGHGNDVFSVAWLPPSRRLASVSGATIRIWDTVSCQCIFDLQDHNSVVWSISWSRDASRLASASGDRTVRVWDPNNGACLSILSGHSGPVHLTVWSPDGSRLASADKTIKIWNLATGKCVSGVEKHDADIVSIAWSPGGNRLATRSGSVDDNTVRIWDTATGDCLSFFELHRSGGSSLTWSLDGRHIALAGRAIRIWDPSIERENSTFQKYNGLMEGTSGGNFAWSPNGAWLASSEYFDRVRIWDPITSCASVLLDSQYVTSIGWSHNSQQLASGSYSGEVWIWDPVTKEHISTLEGHDRPVFHVRWSQDGRLASGADDQTIRIWNPETRQCTAVLGGSDGEVLSISWSLDGRWLAAMTHKRRDEDFKVWDLAITVWDSATGQYVSSIDTQLPVVQSFDEMFAGEDLPTFLDFDKNTPNRLHTLAGTFDLINDMLISTSPLNLPPAVEQQNGYGLSDDIAWITYRGKRLMWLPSEYRPAVPSLFATCETEAGVRVGMLCRSGRVITLTLSQDIEIQSCDSSRAIE</sequence>
<dbReference type="PANTHER" id="PTHR19848">
    <property type="entry name" value="WD40 REPEAT PROTEIN"/>
    <property type="match status" value="1"/>
</dbReference>
<evidence type="ECO:0000259" key="4">
    <source>
        <dbReference type="PROSITE" id="PS50837"/>
    </source>
</evidence>
<dbReference type="SUPFAM" id="SSF50978">
    <property type="entry name" value="WD40 repeat-like"/>
    <property type="match status" value="1"/>
</dbReference>